<keyword evidence="2" id="KW-1185">Reference proteome</keyword>
<dbReference type="AlphaFoldDB" id="A0A3S5CH44"/>
<organism evidence="1 2">
    <name type="scientific">Protopolystoma xenopodis</name>
    <dbReference type="NCBI Taxonomy" id="117903"/>
    <lineage>
        <taxon>Eukaryota</taxon>
        <taxon>Metazoa</taxon>
        <taxon>Spiralia</taxon>
        <taxon>Lophotrochozoa</taxon>
        <taxon>Platyhelminthes</taxon>
        <taxon>Monogenea</taxon>
        <taxon>Polyopisthocotylea</taxon>
        <taxon>Polystomatidea</taxon>
        <taxon>Polystomatidae</taxon>
        <taxon>Protopolystoma</taxon>
    </lineage>
</organism>
<proteinExistence type="predicted"/>
<dbReference type="EMBL" id="CAAALY010002738">
    <property type="protein sequence ID" value="VEL07909.1"/>
    <property type="molecule type" value="Genomic_DNA"/>
</dbReference>
<reference evidence="1" key="1">
    <citation type="submission" date="2018-11" db="EMBL/GenBank/DDBJ databases">
        <authorList>
            <consortium name="Pathogen Informatics"/>
        </authorList>
    </citation>
    <scope>NUCLEOTIDE SEQUENCE</scope>
</reference>
<protein>
    <submittedName>
        <fullName evidence="1">Uncharacterized protein</fullName>
    </submittedName>
</protein>
<accession>A0A3S5CH44</accession>
<gene>
    <name evidence="1" type="ORF">PXEA_LOCUS1349</name>
</gene>
<dbReference type="Proteomes" id="UP000784294">
    <property type="component" value="Unassembled WGS sequence"/>
</dbReference>
<sequence>MIPSIKQWTWYILKRFAGIVVGIISAPSYELAKDKSEVNPSTNVLPKTVTLSLRRKSKLTDDANYNAGETCVNVPSPLSGAGNHDNYYCRRLWTRYVLLSRLGNNEVNPLL</sequence>
<evidence type="ECO:0000313" key="2">
    <source>
        <dbReference type="Proteomes" id="UP000784294"/>
    </source>
</evidence>
<name>A0A3S5CH44_9PLAT</name>
<comment type="caution">
    <text evidence="1">The sequence shown here is derived from an EMBL/GenBank/DDBJ whole genome shotgun (WGS) entry which is preliminary data.</text>
</comment>
<evidence type="ECO:0000313" key="1">
    <source>
        <dbReference type="EMBL" id="VEL07909.1"/>
    </source>
</evidence>